<proteinExistence type="predicted"/>
<dbReference type="EMBL" id="LAZR01000492">
    <property type="protein sequence ID" value="KKN66754.1"/>
    <property type="molecule type" value="Genomic_DNA"/>
</dbReference>
<accession>A0A0F9SI80</accession>
<protein>
    <submittedName>
        <fullName evidence="1">Uncharacterized protein</fullName>
    </submittedName>
</protein>
<organism evidence="1">
    <name type="scientific">marine sediment metagenome</name>
    <dbReference type="NCBI Taxonomy" id="412755"/>
    <lineage>
        <taxon>unclassified sequences</taxon>
        <taxon>metagenomes</taxon>
        <taxon>ecological metagenomes</taxon>
    </lineage>
</organism>
<sequence length="109" mass="11847">MAMLIVNEKSPLRMTMVFTDFDGDPLIPTTVEWRLDDKTNDAEVVGWTVLPSPAATMVVVIPGDNNTIEDDANVKELQIFGVRVDEGLAGEAHTEFAYDVLNLSGPTGP</sequence>
<comment type="caution">
    <text evidence="1">The sequence shown here is derived from an EMBL/GenBank/DDBJ whole genome shotgun (WGS) entry which is preliminary data.</text>
</comment>
<name>A0A0F9SI80_9ZZZZ</name>
<dbReference type="AlphaFoldDB" id="A0A0F9SI80"/>
<gene>
    <name evidence="1" type="ORF">LCGC14_0468650</name>
</gene>
<evidence type="ECO:0000313" key="1">
    <source>
        <dbReference type="EMBL" id="KKN66754.1"/>
    </source>
</evidence>
<reference evidence="1" key="1">
    <citation type="journal article" date="2015" name="Nature">
        <title>Complex archaea that bridge the gap between prokaryotes and eukaryotes.</title>
        <authorList>
            <person name="Spang A."/>
            <person name="Saw J.H."/>
            <person name="Jorgensen S.L."/>
            <person name="Zaremba-Niedzwiedzka K."/>
            <person name="Martijn J."/>
            <person name="Lind A.E."/>
            <person name="van Eijk R."/>
            <person name="Schleper C."/>
            <person name="Guy L."/>
            <person name="Ettema T.J."/>
        </authorList>
    </citation>
    <scope>NUCLEOTIDE SEQUENCE</scope>
</reference>